<dbReference type="Proteomes" id="UP000790377">
    <property type="component" value="Unassembled WGS sequence"/>
</dbReference>
<name>A0ACB8AAD2_9AGAM</name>
<gene>
    <name evidence="1" type="ORF">BJ138DRAFT_1153420</name>
</gene>
<accession>A0ACB8AAD2</accession>
<evidence type="ECO:0000313" key="1">
    <source>
        <dbReference type="EMBL" id="KAH7910227.1"/>
    </source>
</evidence>
<keyword evidence="2" id="KW-1185">Reference proteome</keyword>
<dbReference type="EMBL" id="MU267722">
    <property type="protein sequence ID" value="KAH7910227.1"/>
    <property type="molecule type" value="Genomic_DNA"/>
</dbReference>
<reference evidence="1" key="1">
    <citation type="journal article" date="2021" name="New Phytol.">
        <title>Evolutionary innovations through gain and loss of genes in the ectomycorrhizal Boletales.</title>
        <authorList>
            <person name="Wu G."/>
            <person name="Miyauchi S."/>
            <person name="Morin E."/>
            <person name="Kuo A."/>
            <person name="Drula E."/>
            <person name="Varga T."/>
            <person name="Kohler A."/>
            <person name="Feng B."/>
            <person name="Cao Y."/>
            <person name="Lipzen A."/>
            <person name="Daum C."/>
            <person name="Hundley H."/>
            <person name="Pangilinan J."/>
            <person name="Johnson J."/>
            <person name="Barry K."/>
            <person name="LaButti K."/>
            <person name="Ng V."/>
            <person name="Ahrendt S."/>
            <person name="Min B."/>
            <person name="Choi I.G."/>
            <person name="Park H."/>
            <person name="Plett J.M."/>
            <person name="Magnuson J."/>
            <person name="Spatafora J.W."/>
            <person name="Nagy L.G."/>
            <person name="Henrissat B."/>
            <person name="Grigoriev I.V."/>
            <person name="Yang Z.L."/>
            <person name="Xu J."/>
            <person name="Martin F.M."/>
        </authorList>
    </citation>
    <scope>NUCLEOTIDE SEQUENCE</scope>
    <source>
        <strain evidence="1">ATCC 28755</strain>
    </source>
</reference>
<proteinExistence type="predicted"/>
<organism evidence="1 2">
    <name type="scientific">Hygrophoropsis aurantiaca</name>
    <dbReference type="NCBI Taxonomy" id="72124"/>
    <lineage>
        <taxon>Eukaryota</taxon>
        <taxon>Fungi</taxon>
        <taxon>Dikarya</taxon>
        <taxon>Basidiomycota</taxon>
        <taxon>Agaricomycotina</taxon>
        <taxon>Agaricomycetes</taxon>
        <taxon>Agaricomycetidae</taxon>
        <taxon>Boletales</taxon>
        <taxon>Coniophorineae</taxon>
        <taxon>Hygrophoropsidaceae</taxon>
        <taxon>Hygrophoropsis</taxon>
    </lineage>
</organism>
<comment type="caution">
    <text evidence="1">The sequence shown here is derived from an EMBL/GenBank/DDBJ whole genome shotgun (WGS) entry which is preliminary data.</text>
</comment>
<sequence>MQGTFVGGSVSAGGITDYPSGPTESRNFDQDMALQYIAMIQQLIEPQFQQDGPTLTSPAATKVPCHIVSNGPACEGFIGVTKAEVSRHLRKRHGVNTASKGVTCPWNGCAARPMRGDSLARHVMSRHLGRGRVICGRCGKMFARSDAFKPHAVNGIQCDGTPLEMLTV</sequence>
<evidence type="ECO:0000313" key="2">
    <source>
        <dbReference type="Proteomes" id="UP000790377"/>
    </source>
</evidence>
<protein>
    <submittedName>
        <fullName evidence="1">Uncharacterized protein</fullName>
    </submittedName>
</protein>